<evidence type="ECO:0000313" key="4">
    <source>
        <dbReference type="EMBL" id="RZC64603.1"/>
    </source>
</evidence>
<organism evidence="4 5">
    <name type="scientific">Papaver somniferum</name>
    <name type="common">Opium poppy</name>
    <dbReference type="NCBI Taxonomy" id="3469"/>
    <lineage>
        <taxon>Eukaryota</taxon>
        <taxon>Viridiplantae</taxon>
        <taxon>Streptophyta</taxon>
        <taxon>Embryophyta</taxon>
        <taxon>Tracheophyta</taxon>
        <taxon>Spermatophyta</taxon>
        <taxon>Magnoliopsida</taxon>
        <taxon>Ranunculales</taxon>
        <taxon>Papaveraceae</taxon>
        <taxon>Papaveroideae</taxon>
        <taxon>Papaver</taxon>
    </lineage>
</organism>
<feature type="chain" id="PRO_5021508808" evidence="3">
    <location>
        <begin position="23"/>
        <end position="162"/>
    </location>
</feature>
<keyword evidence="2" id="KW-1015">Disulfide bond</keyword>
<dbReference type="EMBL" id="CM010720">
    <property type="protein sequence ID" value="RZC64603.1"/>
    <property type="molecule type" value="Genomic_DNA"/>
</dbReference>
<reference evidence="4 5" key="1">
    <citation type="journal article" date="2018" name="Science">
        <title>The opium poppy genome and morphinan production.</title>
        <authorList>
            <person name="Guo L."/>
            <person name="Winzer T."/>
            <person name="Yang X."/>
            <person name="Li Y."/>
            <person name="Ning Z."/>
            <person name="He Z."/>
            <person name="Teodor R."/>
            <person name="Lu Y."/>
            <person name="Bowser T.A."/>
            <person name="Graham I.A."/>
            <person name="Ye K."/>
        </authorList>
    </citation>
    <scope>NUCLEOTIDE SEQUENCE [LARGE SCALE GENOMIC DNA]</scope>
    <source>
        <strain evidence="5">cv. HN1</strain>
        <tissue evidence="4">Leaves</tissue>
    </source>
</reference>
<evidence type="ECO:0000313" key="5">
    <source>
        <dbReference type="Proteomes" id="UP000316621"/>
    </source>
</evidence>
<keyword evidence="3" id="KW-0732">Signal</keyword>
<protein>
    <submittedName>
        <fullName evidence="4">Uncharacterized protein</fullName>
    </submittedName>
</protein>
<dbReference type="Proteomes" id="UP000316621">
    <property type="component" value="Chromosome 6"/>
</dbReference>
<dbReference type="OMA" id="PHSECAT"/>
<dbReference type="PANTHER" id="PTHR31614">
    <property type="entry name" value="PROTEIN DOWNSTREAM OF FLC-RELATED"/>
    <property type="match status" value="1"/>
</dbReference>
<proteinExistence type="inferred from homology"/>
<evidence type="ECO:0000256" key="3">
    <source>
        <dbReference type="SAM" id="SignalP"/>
    </source>
</evidence>
<comment type="similarity">
    <text evidence="1">Belongs to the Ole e I family.</text>
</comment>
<dbReference type="Gramene" id="RZC64603">
    <property type="protein sequence ID" value="RZC64603"/>
    <property type="gene ID" value="C5167_008292"/>
</dbReference>
<dbReference type="Pfam" id="PF01190">
    <property type="entry name" value="Pollen_Ole_e_1"/>
    <property type="match status" value="1"/>
</dbReference>
<accession>A0A4Y7JU44</accession>
<keyword evidence="5" id="KW-1185">Reference proteome</keyword>
<gene>
    <name evidence="4" type="ORF">C5167_008292</name>
</gene>
<dbReference type="InterPro" id="IPR006041">
    <property type="entry name" value="Pollen_Ole_e1_allergen"/>
</dbReference>
<dbReference type="PANTHER" id="PTHR31614:SF5">
    <property type="entry name" value="ALLERGEN-LIKE PROTEIN BRSN20"/>
    <property type="match status" value="1"/>
</dbReference>
<evidence type="ECO:0000256" key="2">
    <source>
        <dbReference type="ARBA" id="ARBA00023157"/>
    </source>
</evidence>
<dbReference type="STRING" id="3469.A0A4Y7JU44"/>
<name>A0A4Y7JU44_PAPSO</name>
<feature type="signal peptide" evidence="3">
    <location>
        <begin position="1"/>
        <end position="22"/>
    </location>
</feature>
<evidence type="ECO:0000256" key="1">
    <source>
        <dbReference type="ARBA" id="ARBA00010049"/>
    </source>
</evidence>
<dbReference type="AlphaFoldDB" id="A0A4Y7JU44"/>
<sequence length="162" mass="17696">MASPKVLILLALCVLPALLVEASIPVLKYPFHAKGRVYCDTCKLGCEHSLVTYIKGAVVKAVCRDRGTNELTYTKEAVTGEAGYYRVEVLTDHKDEICTIALVSSPDSECDKIVKGIHEMTAVLTNDNGLPSHERNVNSLGFEKKTKIAGCDALQKHYLSDV</sequence>
<dbReference type="OrthoDB" id="1896520at2759"/>